<dbReference type="InterPro" id="IPR035428">
    <property type="entry name" value="FANCF"/>
</dbReference>
<dbReference type="GeneID" id="115739209"/>
<organism evidence="1 2">
    <name type="scientific">Rhodamnia argentea</name>
    <dbReference type="NCBI Taxonomy" id="178133"/>
    <lineage>
        <taxon>Eukaryota</taxon>
        <taxon>Viridiplantae</taxon>
        <taxon>Streptophyta</taxon>
        <taxon>Embryophyta</taxon>
        <taxon>Tracheophyta</taxon>
        <taxon>Spermatophyta</taxon>
        <taxon>Magnoliopsida</taxon>
        <taxon>eudicotyledons</taxon>
        <taxon>Gunneridae</taxon>
        <taxon>Pentapetalae</taxon>
        <taxon>rosids</taxon>
        <taxon>malvids</taxon>
        <taxon>Myrtales</taxon>
        <taxon>Myrtaceae</taxon>
        <taxon>Myrtoideae</taxon>
        <taxon>Myrteae</taxon>
        <taxon>Australasian group</taxon>
        <taxon>Rhodamnia</taxon>
    </lineage>
</organism>
<evidence type="ECO:0000313" key="2">
    <source>
        <dbReference type="RefSeq" id="XP_048126946.1"/>
    </source>
</evidence>
<dbReference type="PANTHER" id="PTHR14449">
    <property type="entry name" value="FANCONI ANEMIA GROUP F PROTEIN FANCF"/>
    <property type="match status" value="1"/>
</dbReference>
<reference evidence="2" key="1">
    <citation type="submission" date="2025-08" db="UniProtKB">
        <authorList>
            <consortium name="RefSeq"/>
        </authorList>
    </citation>
    <scope>IDENTIFICATION</scope>
    <source>
        <tissue evidence="2">Leaf</tissue>
    </source>
</reference>
<gene>
    <name evidence="2" type="primary">LOC115739209</name>
</gene>
<name>A0ABM3GRH5_9MYRT</name>
<proteinExistence type="predicted"/>
<protein>
    <submittedName>
        <fullName evidence="2">Uncharacterized protein LOC115739209 isoform X1</fullName>
    </submittedName>
</protein>
<dbReference type="PANTHER" id="PTHR14449:SF2">
    <property type="entry name" value="FANCONI ANEMIA GROUP F PROTEIN"/>
    <property type="match status" value="1"/>
</dbReference>
<dbReference type="Pfam" id="PF11107">
    <property type="entry name" value="FANCF"/>
    <property type="match status" value="1"/>
</dbReference>
<dbReference type="RefSeq" id="XP_048126946.1">
    <property type="nucleotide sequence ID" value="XM_048270989.1"/>
</dbReference>
<sequence length="481" mass="54064">MGWKHPEVSLGEMVNLVKGFADILILASGYQSSGLLAHWDQQNVTKAFQWGFFFEQVFKSFRCSEDSDESLQELDKALSVIVADASFPQGLAKLSSGTLSRARDIVLEQLVHCLPLRDSNLGALLCSTIQMDLDVLSREDPDCLSRYLDKLNLQNTSHDSLHDGGSSEKFSPINHADIANNETEERAKQNGTNSCIQELLKRQSAVSCALSAEKSLAVISRAVGSSQLTWGDQSIDREHLMHDGASRNKDQLDEVTIWYRWKTRSLAYFIDKRTIRLVSGASMMFAASPMQWAQVFERLKMSEGRNIGSLSDKIVCFPLSSGSGILLELLLLGCVTRRWSLVIKHLQSVYHDSFTSSQRFSEVCNLLSGRSQNLILKESMAHSKEGSILDYLMNLLDGQVRLLWMVPPALSAVAIPSWSPLFRFYVNQIKIQLKEGSPMLRCCSCTQEKKEHKDCELAERIWCLHIFHIRGPQLWLGGNDE</sequence>
<keyword evidence="1" id="KW-1185">Reference proteome</keyword>
<accession>A0ABM3GRH5</accession>
<evidence type="ECO:0000313" key="1">
    <source>
        <dbReference type="Proteomes" id="UP000827889"/>
    </source>
</evidence>
<dbReference type="Proteomes" id="UP000827889">
    <property type="component" value="Chromosome 10"/>
</dbReference>